<dbReference type="RefSeq" id="WP_219801880.1">
    <property type="nucleotide sequence ID" value="NZ_CP080096.1"/>
</dbReference>
<dbReference type="SUPFAM" id="SSF48264">
    <property type="entry name" value="Cytochrome P450"/>
    <property type="match status" value="1"/>
</dbReference>
<dbReference type="CDD" id="cd20625">
    <property type="entry name" value="CYP164-like"/>
    <property type="match status" value="1"/>
</dbReference>
<evidence type="ECO:0000256" key="1">
    <source>
        <dbReference type="ARBA" id="ARBA00010617"/>
    </source>
</evidence>
<organism evidence="3 4">
    <name type="scientific">Paraburkholderia edwinii</name>
    <dbReference type="NCBI Taxonomy" id="2861782"/>
    <lineage>
        <taxon>Bacteria</taxon>
        <taxon>Pseudomonadati</taxon>
        <taxon>Pseudomonadota</taxon>
        <taxon>Betaproteobacteria</taxon>
        <taxon>Burkholderiales</taxon>
        <taxon>Burkholderiaceae</taxon>
        <taxon>Paraburkholderia</taxon>
    </lineage>
</organism>
<evidence type="ECO:0000313" key="3">
    <source>
        <dbReference type="EMBL" id="QYD72457.1"/>
    </source>
</evidence>
<dbReference type="Proteomes" id="UP000826462">
    <property type="component" value="Chromosome 2"/>
</dbReference>
<dbReference type="PANTHER" id="PTHR46696">
    <property type="entry name" value="P450, PUTATIVE (EUROFUNG)-RELATED"/>
    <property type="match status" value="1"/>
</dbReference>
<dbReference type="EMBL" id="CP080096">
    <property type="protein sequence ID" value="QYD72457.1"/>
    <property type="molecule type" value="Genomic_DNA"/>
</dbReference>
<dbReference type="InterPro" id="IPR002397">
    <property type="entry name" value="Cyt_P450_B"/>
</dbReference>
<sequence length="400" mass="44688">MKLADFATPEFFADPYPLYERLRNEGPLLTVGPKKMITGRYGVIEELFLNRQIGRNYLPSVRARYGEEGLRQPALLGFSRMLSQLNPPAHTHLRGLTIKAFNARQIGPLRDTAQAMAHRLIDSFAPRSHGTVDLIAAYAQPLPIAIISGMMDVPFEHSSHFSAALKQMFRLLEPMPLDSEELAKTNDAYLLLARYFGEVVDARRKRPGTDLVSLLISAEENGETLTHDEIVANVIMLYLGGHETTANMIGNTLIALQRHPQQFDALKSDPAKLPNAILECLRYDGSVQLTARMARADTEINGIRIPRDTHVFMALGAANRDPDKFYKPDQLDIERESPRPLTFGAGIHHCLGYRLALLELEVALGVLLSRLPSLALTGLEDLRWLPTSAIRGVEQLIVRW</sequence>
<dbReference type="Pfam" id="PF00067">
    <property type="entry name" value="p450"/>
    <property type="match status" value="2"/>
</dbReference>
<dbReference type="InterPro" id="IPR001128">
    <property type="entry name" value="Cyt_P450"/>
</dbReference>
<keyword evidence="2" id="KW-0479">Metal-binding</keyword>
<evidence type="ECO:0000256" key="2">
    <source>
        <dbReference type="RuleBase" id="RU000461"/>
    </source>
</evidence>
<gene>
    <name evidence="3" type="ORF">KZJ38_22295</name>
</gene>
<proteinExistence type="inferred from homology"/>
<dbReference type="InterPro" id="IPR036396">
    <property type="entry name" value="Cyt_P450_sf"/>
</dbReference>
<keyword evidence="2" id="KW-0503">Monooxygenase</keyword>
<keyword evidence="2" id="KW-0408">Iron</keyword>
<dbReference type="PROSITE" id="PS00086">
    <property type="entry name" value="CYTOCHROME_P450"/>
    <property type="match status" value="1"/>
</dbReference>
<protein>
    <submittedName>
        <fullName evidence="3">Cytochrome P450</fullName>
    </submittedName>
</protein>
<reference evidence="3 4" key="1">
    <citation type="submission" date="2021-07" db="EMBL/GenBank/DDBJ databases">
        <title>Paraburkholderia edwinii protects Aspergillus sp. from phenazines by acting as a toxin sponge.</title>
        <authorList>
            <person name="Dahlstrom K.M."/>
            <person name="Newman D.K."/>
        </authorList>
    </citation>
    <scope>NUCLEOTIDE SEQUENCE [LARGE SCALE GENOMIC DNA]</scope>
    <source>
        <strain evidence="3 4">Pe01</strain>
    </source>
</reference>
<comment type="similarity">
    <text evidence="1 2">Belongs to the cytochrome P450 family.</text>
</comment>
<keyword evidence="4" id="KW-1185">Reference proteome</keyword>
<dbReference type="PRINTS" id="PR00359">
    <property type="entry name" value="BP450"/>
</dbReference>
<dbReference type="PANTHER" id="PTHR46696:SF1">
    <property type="entry name" value="CYTOCHROME P450 YJIB-RELATED"/>
    <property type="match status" value="1"/>
</dbReference>
<keyword evidence="2" id="KW-0349">Heme</keyword>
<dbReference type="Gene3D" id="1.10.630.10">
    <property type="entry name" value="Cytochrome P450"/>
    <property type="match status" value="1"/>
</dbReference>
<name>A0ABX8UVW1_9BURK</name>
<accession>A0ABX8UVW1</accession>
<dbReference type="InterPro" id="IPR017972">
    <property type="entry name" value="Cyt_P450_CS"/>
</dbReference>
<keyword evidence="2" id="KW-0560">Oxidoreductase</keyword>
<evidence type="ECO:0000313" key="4">
    <source>
        <dbReference type="Proteomes" id="UP000826462"/>
    </source>
</evidence>